<reference evidence="1" key="1">
    <citation type="journal article" date="2020" name="Nature">
        <title>Giant virus diversity and host interactions through global metagenomics.</title>
        <authorList>
            <person name="Schulz F."/>
            <person name="Roux S."/>
            <person name="Paez-Espino D."/>
            <person name="Jungbluth S."/>
            <person name="Walsh D.A."/>
            <person name="Denef V.J."/>
            <person name="McMahon K.D."/>
            <person name="Konstantinidis K.T."/>
            <person name="Eloe-Fadrosh E.A."/>
            <person name="Kyrpides N.C."/>
            <person name="Woyke T."/>
        </authorList>
    </citation>
    <scope>NUCLEOTIDE SEQUENCE</scope>
    <source>
        <strain evidence="1">GVMAG-S-1004661-13</strain>
    </source>
</reference>
<protein>
    <submittedName>
        <fullName evidence="1">Uncharacterized protein</fullName>
    </submittedName>
</protein>
<organism evidence="1">
    <name type="scientific">viral metagenome</name>
    <dbReference type="NCBI Taxonomy" id="1070528"/>
    <lineage>
        <taxon>unclassified sequences</taxon>
        <taxon>metagenomes</taxon>
        <taxon>organismal metagenomes</taxon>
    </lineage>
</organism>
<name>A0A6C0ACM7_9ZZZZ</name>
<dbReference type="AlphaFoldDB" id="A0A6C0ACM7"/>
<accession>A0A6C0ACM7</accession>
<evidence type="ECO:0000313" key="1">
    <source>
        <dbReference type="EMBL" id="QHS77165.1"/>
    </source>
</evidence>
<dbReference type="EMBL" id="MN740543">
    <property type="protein sequence ID" value="QHS77165.1"/>
    <property type="molecule type" value="Genomic_DNA"/>
</dbReference>
<sequence>MEYLTNLFLKTRAYISNTKNYFFDVDSVKIYSKGLNQKTNIKNYTIRFYILRYLVSIEKCVGYLSGNIELENYLSDKFDIDEGKIHLIKKNKNGKKNIIVDLDNSTLKDIIIELDKRTKIEEKIDSKIVTVFKLDENCIKQVAKSYKEHSPLNDHTLENILLFNDLDYNKESLVKIEYFEKGRMIKLEYKVIDIAHLHINDIVNGVEV</sequence>
<proteinExistence type="predicted"/>